<sequence length="141" mass="17304">MLQKHEIKQLQELECRSIAAYDAQEKKFDMEMIALKKSYDSDLDSLIRQQKMLVEKGEEHQQVELKLAIRRIKQEQERELKNFREALKAEQKLIKQEIDRLPKDKRKDEYRIRKDRLDKIHAEKERQFIESLNRQYEYNIN</sequence>
<evidence type="ECO:0000313" key="7">
    <source>
        <dbReference type="Proteomes" id="UP000194236"/>
    </source>
</evidence>
<dbReference type="PANTHER" id="PTHR46538:SF3">
    <property type="entry name" value="PROTEIN KINASE DOMAIN-CONTAINING PROTEIN"/>
    <property type="match status" value="1"/>
</dbReference>
<reference evidence="6 7" key="1">
    <citation type="submission" date="2017-03" db="EMBL/GenBank/DDBJ databases">
        <title>Genome Survey of Euroglyphus maynei.</title>
        <authorList>
            <person name="Arlian L.G."/>
            <person name="Morgan M.S."/>
            <person name="Rider S.D."/>
        </authorList>
    </citation>
    <scope>NUCLEOTIDE SEQUENCE [LARGE SCALE GENOMIC DNA]</scope>
    <source>
        <strain evidence="6">Arlian Lab</strain>
        <tissue evidence="6">Whole body</tissue>
    </source>
</reference>
<evidence type="ECO:0000256" key="1">
    <source>
        <dbReference type="ARBA" id="ARBA00022527"/>
    </source>
</evidence>
<evidence type="ECO:0000313" key="6">
    <source>
        <dbReference type="EMBL" id="OTF78826.1"/>
    </source>
</evidence>
<dbReference type="PANTHER" id="PTHR46538">
    <property type="entry name" value="PROTEIN KINASE DOMAIN-CONTAINING PROTEIN"/>
    <property type="match status" value="1"/>
</dbReference>
<evidence type="ECO:0000256" key="4">
    <source>
        <dbReference type="ARBA" id="ARBA00022777"/>
    </source>
</evidence>
<protein>
    <submittedName>
        <fullName evidence="6">Uncharacterized protein</fullName>
    </submittedName>
</protein>
<keyword evidence="5" id="KW-0175">Coiled coil</keyword>
<evidence type="ECO:0000256" key="5">
    <source>
        <dbReference type="SAM" id="Coils"/>
    </source>
</evidence>
<evidence type="ECO:0000256" key="3">
    <source>
        <dbReference type="ARBA" id="ARBA00022679"/>
    </source>
</evidence>
<name>A0A1Y3BGU5_EURMA</name>
<feature type="coiled-coil region" evidence="5">
    <location>
        <begin position="66"/>
        <end position="127"/>
    </location>
</feature>
<comment type="caution">
    <text evidence="6">The sequence shown here is derived from an EMBL/GenBank/DDBJ whole genome shotgun (WGS) entry which is preliminary data.</text>
</comment>
<dbReference type="InterPro" id="IPR051585">
    <property type="entry name" value="STE20_Ser/Thr_Kinases"/>
</dbReference>
<keyword evidence="2" id="KW-0597">Phosphoprotein</keyword>
<dbReference type="EMBL" id="MUJZ01026082">
    <property type="protein sequence ID" value="OTF78826.1"/>
    <property type="molecule type" value="Genomic_DNA"/>
</dbReference>
<dbReference type="Proteomes" id="UP000194236">
    <property type="component" value="Unassembled WGS sequence"/>
</dbReference>
<dbReference type="OrthoDB" id="6506126at2759"/>
<dbReference type="AlphaFoldDB" id="A0A1Y3BGU5"/>
<keyword evidence="7" id="KW-1185">Reference proteome</keyword>
<dbReference type="InterPro" id="IPR022165">
    <property type="entry name" value="PKK"/>
</dbReference>
<keyword evidence="1" id="KW-0723">Serine/threonine-protein kinase</keyword>
<keyword evidence="3" id="KW-0808">Transferase</keyword>
<evidence type="ECO:0000256" key="2">
    <source>
        <dbReference type="ARBA" id="ARBA00022553"/>
    </source>
</evidence>
<proteinExistence type="predicted"/>
<dbReference type="Pfam" id="PF12474">
    <property type="entry name" value="PKK"/>
    <property type="match status" value="1"/>
</dbReference>
<feature type="non-terminal residue" evidence="6">
    <location>
        <position position="141"/>
    </location>
</feature>
<dbReference type="GO" id="GO:0004674">
    <property type="term" value="F:protein serine/threonine kinase activity"/>
    <property type="evidence" value="ECO:0007669"/>
    <property type="project" value="UniProtKB-KW"/>
</dbReference>
<accession>A0A1Y3BGU5</accession>
<gene>
    <name evidence="6" type="ORF">BLA29_013593</name>
</gene>
<organism evidence="6 7">
    <name type="scientific">Euroglyphus maynei</name>
    <name type="common">Mayne's house dust mite</name>
    <dbReference type="NCBI Taxonomy" id="6958"/>
    <lineage>
        <taxon>Eukaryota</taxon>
        <taxon>Metazoa</taxon>
        <taxon>Ecdysozoa</taxon>
        <taxon>Arthropoda</taxon>
        <taxon>Chelicerata</taxon>
        <taxon>Arachnida</taxon>
        <taxon>Acari</taxon>
        <taxon>Acariformes</taxon>
        <taxon>Sarcoptiformes</taxon>
        <taxon>Astigmata</taxon>
        <taxon>Psoroptidia</taxon>
        <taxon>Analgoidea</taxon>
        <taxon>Pyroglyphidae</taxon>
        <taxon>Pyroglyphinae</taxon>
        <taxon>Euroglyphus</taxon>
    </lineage>
</organism>
<keyword evidence="4" id="KW-0418">Kinase</keyword>